<dbReference type="InterPro" id="IPR001734">
    <property type="entry name" value="Na/solute_symporter"/>
</dbReference>
<evidence type="ECO:0000256" key="1">
    <source>
        <dbReference type="ARBA" id="ARBA00004651"/>
    </source>
</evidence>
<sequence>MTFELIDYIISYGTIIVSLCIGLYFGIFKKSQTTDEYLLGNRQMKIVPVAISIIASLISGVTVLGNSADVYVFGANFVWACLAGVVANFIGGFVYVPVLIKLNTPNVFEYFELRFDRKIKIMASCIYTLQVLISSSVVAYIPAIAFSQATGVNPHTVSFIVCSLCVFYTTIGGFKAVVWTDVFQFLGIISSVVAVSVIGIIKAGGIDVVLKEASSGHRLDFNFDIDPTKRDGFWQMMIGSTITCLYYTSLQPGTVQKYVSVSQFKNVMRVMVVQCCGSIIITFLSAFIGLVVYARYSDCDPISTGKVPRIDQILPYFVMDIGKHVPGLPGIFIAGIFSAALSTLSSSLNTLAATIYGDLVSSFISRNISQHKEGWILKLIVIMSGSLCAGLTLFLDRMGSLMSFLNAMTGLIIGIFVGLFSLGIIFPVANSKGAFFGTVSSLFSVGTIAVLNHWYTMQGGWKKFAKPVSLKACDVAFNITLPSANLDYEEPFILFRLSFWYNSVISALMVTFVGLLVSWFTRRNNYEVYPDLMFSIYRKNSNEELLKKYAAGVQHDENNTYDFQPVV</sequence>
<feature type="transmembrane region" description="Helical" evidence="12">
    <location>
        <begin position="185"/>
        <end position="206"/>
    </location>
</feature>
<comment type="similarity">
    <text evidence="2 11">Belongs to the sodium:solute symporter (SSF) (TC 2.A.21) family.</text>
</comment>
<evidence type="ECO:0000313" key="14">
    <source>
        <dbReference type="Proteomes" id="UP001329430"/>
    </source>
</evidence>
<dbReference type="PROSITE" id="PS50283">
    <property type="entry name" value="NA_SOLUT_SYMP_3"/>
    <property type="match status" value="1"/>
</dbReference>
<keyword evidence="14" id="KW-1185">Reference proteome</keyword>
<dbReference type="GO" id="GO:0005886">
    <property type="term" value="C:plasma membrane"/>
    <property type="evidence" value="ECO:0007669"/>
    <property type="project" value="UniProtKB-SubCell"/>
</dbReference>
<keyword evidence="8" id="KW-0406">Ion transport</keyword>
<dbReference type="GO" id="GO:0006814">
    <property type="term" value="P:sodium ion transport"/>
    <property type="evidence" value="ECO:0007669"/>
    <property type="project" value="UniProtKB-KW"/>
</dbReference>
<feature type="transmembrane region" description="Helical" evidence="12">
    <location>
        <begin position="271"/>
        <end position="294"/>
    </location>
</feature>
<feature type="transmembrane region" description="Helical" evidence="12">
    <location>
        <begin position="157"/>
        <end position="178"/>
    </location>
</feature>
<dbReference type="PANTHER" id="PTHR42985:SF21">
    <property type="entry name" value="SODIUM-DEPENDENT MULTIVITAMIN TRANSPORTER-LIKE PROTEIN"/>
    <property type="match status" value="1"/>
</dbReference>
<evidence type="ECO:0000256" key="9">
    <source>
        <dbReference type="ARBA" id="ARBA00023136"/>
    </source>
</evidence>
<keyword evidence="10" id="KW-0739">Sodium transport</keyword>
<gene>
    <name evidence="13" type="ORF">RI129_008336</name>
</gene>
<keyword evidence="3" id="KW-0813">Transport</keyword>
<feature type="transmembrane region" description="Helical" evidence="12">
    <location>
        <begin position="121"/>
        <end position="145"/>
    </location>
</feature>
<evidence type="ECO:0000256" key="2">
    <source>
        <dbReference type="ARBA" id="ARBA00006434"/>
    </source>
</evidence>
<dbReference type="AlphaFoldDB" id="A0AAN7VF24"/>
<comment type="caution">
    <text evidence="13">The sequence shown here is derived from an EMBL/GenBank/DDBJ whole genome shotgun (WGS) entry which is preliminary data.</text>
</comment>
<evidence type="ECO:0000256" key="8">
    <source>
        <dbReference type="ARBA" id="ARBA00023065"/>
    </source>
</evidence>
<protein>
    <recommendedName>
        <fullName evidence="15">Sodium-dependent multivitamin transporter</fullName>
    </recommendedName>
</protein>
<feature type="transmembrane region" description="Helical" evidence="12">
    <location>
        <begin position="77"/>
        <end position="100"/>
    </location>
</feature>
<dbReference type="InterPro" id="IPR051163">
    <property type="entry name" value="Sodium:Solute_Symporter_SSF"/>
</dbReference>
<dbReference type="Gene3D" id="1.20.1730.10">
    <property type="entry name" value="Sodium/glucose cotransporter"/>
    <property type="match status" value="1"/>
</dbReference>
<feature type="transmembrane region" description="Helical" evidence="12">
    <location>
        <begin position="6"/>
        <end position="25"/>
    </location>
</feature>
<keyword evidence="5 12" id="KW-0812">Transmembrane</keyword>
<evidence type="ECO:0000256" key="4">
    <source>
        <dbReference type="ARBA" id="ARBA00022475"/>
    </source>
</evidence>
<accession>A0AAN7VF24</accession>
<keyword evidence="4" id="KW-1003">Cell membrane</keyword>
<name>A0AAN7VF24_9COLE</name>
<feature type="transmembrane region" description="Helical" evidence="12">
    <location>
        <begin position="46"/>
        <end position="65"/>
    </location>
</feature>
<dbReference type="PANTHER" id="PTHR42985">
    <property type="entry name" value="SODIUM-COUPLED MONOCARBOXYLATE TRANSPORTER"/>
    <property type="match status" value="1"/>
</dbReference>
<evidence type="ECO:0000256" key="6">
    <source>
        <dbReference type="ARBA" id="ARBA00022989"/>
    </source>
</evidence>
<keyword evidence="6 12" id="KW-1133">Transmembrane helix</keyword>
<organism evidence="13 14">
    <name type="scientific">Pyrocoelia pectoralis</name>
    <dbReference type="NCBI Taxonomy" id="417401"/>
    <lineage>
        <taxon>Eukaryota</taxon>
        <taxon>Metazoa</taxon>
        <taxon>Ecdysozoa</taxon>
        <taxon>Arthropoda</taxon>
        <taxon>Hexapoda</taxon>
        <taxon>Insecta</taxon>
        <taxon>Pterygota</taxon>
        <taxon>Neoptera</taxon>
        <taxon>Endopterygota</taxon>
        <taxon>Coleoptera</taxon>
        <taxon>Polyphaga</taxon>
        <taxon>Elateriformia</taxon>
        <taxon>Elateroidea</taxon>
        <taxon>Lampyridae</taxon>
        <taxon>Lampyrinae</taxon>
        <taxon>Pyrocoelia</taxon>
    </lineage>
</organism>
<evidence type="ECO:0000256" key="7">
    <source>
        <dbReference type="ARBA" id="ARBA00023053"/>
    </source>
</evidence>
<dbReference type="GO" id="GO:0015293">
    <property type="term" value="F:symporter activity"/>
    <property type="evidence" value="ECO:0007669"/>
    <property type="project" value="TreeGrafter"/>
</dbReference>
<feature type="transmembrane region" description="Helical" evidence="12">
    <location>
        <begin position="433"/>
        <end position="455"/>
    </location>
</feature>
<evidence type="ECO:0000256" key="11">
    <source>
        <dbReference type="RuleBase" id="RU362091"/>
    </source>
</evidence>
<feature type="transmembrane region" description="Helical" evidence="12">
    <location>
        <begin position="401"/>
        <end position="426"/>
    </location>
</feature>
<evidence type="ECO:0000313" key="13">
    <source>
        <dbReference type="EMBL" id="KAK5642169.1"/>
    </source>
</evidence>
<evidence type="ECO:0000256" key="10">
    <source>
        <dbReference type="ARBA" id="ARBA00023201"/>
    </source>
</evidence>
<dbReference type="EMBL" id="JAVRBK010000006">
    <property type="protein sequence ID" value="KAK5642169.1"/>
    <property type="molecule type" value="Genomic_DNA"/>
</dbReference>
<feature type="transmembrane region" description="Helical" evidence="12">
    <location>
        <begin position="331"/>
        <end position="355"/>
    </location>
</feature>
<dbReference type="InterPro" id="IPR038377">
    <property type="entry name" value="Na/Glc_symporter_sf"/>
</dbReference>
<comment type="subcellular location">
    <subcellularLocation>
        <location evidence="1">Cell membrane</location>
        <topology evidence="1">Multi-pass membrane protein</topology>
    </subcellularLocation>
</comment>
<dbReference type="Proteomes" id="UP001329430">
    <property type="component" value="Chromosome 6"/>
</dbReference>
<feature type="transmembrane region" description="Helical" evidence="12">
    <location>
        <begin position="232"/>
        <end position="250"/>
    </location>
</feature>
<dbReference type="NCBIfam" id="TIGR00813">
    <property type="entry name" value="sss"/>
    <property type="match status" value="1"/>
</dbReference>
<dbReference type="Pfam" id="PF00474">
    <property type="entry name" value="SSF"/>
    <property type="match status" value="1"/>
</dbReference>
<evidence type="ECO:0008006" key="15">
    <source>
        <dbReference type="Google" id="ProtNLM"/>
    </source>
</evidence>
<proteinExistence type="inferred from homology"/>
<reference evidence="13 14" key="1">
    <citation type="journal article" date="2024" name="Insects">
        <title>An Improved Chromosome-Level Genome Assembly of the Firefly Pyrocoelia pectoralis.</title>
        <authorList>
            <person name="Fu X."/>
            <person name="Meyer-Rochow V.B."/>
            <person name="Ballantyne L."/>
            <person name="Zhu X."/>
        </authorList>
    </citation>
    <scope>NUCLEOTIDE SEQUENCE [LARGE SCALE GENOMIC DNA]</scope>
    <source>
        <strain evidence="13">XCY_ONT2</strain>
    </source>
</reference>
<feature type="transmembrane region" description="Helical" evidence="12">
    <location>
        <begin position="499"/>
        <end position="520"/>
    </location>
</feature>
<feature type="transmembrane region" description="Helical" evidence="12">
    <location>
        <begin position="375"/>
        <end position="395"/>
    </location>
</feature>
<evidence type="ECO:0000256" key="3">
    <source>
        <dbReference type="ARBA" id="ARBA00022448"/>
    </source>
</evidence>
<evidence type="ECO:0000256" key="12">
    <source>
        <dbReference type="SAM" id="Phobius"/>
    </source>
</evidence>
<keyword evidence="9 12" id="KW-0472">Membrane</keyword>
<keyword evidence="7" id="KW-0915">Sodium</keyword>
<evidence type="ECO:0000256" key="5">
    <source>
        <dbReference type="ARBA" id="ARBA00022692"/>
    </source>
</evidence>